<reference evidence="3" key="1">
    <citation type="journal article" date="2019" name="Int. J. Syst. Evol. Microbiol.">
        <title>The Global Catalogue of Microorganisms (GCM) 10K type strain sequencing project: providing services to taxonomists for standard genome sequencing and annotation.</title>
        <authorList>
            <consortium name="The Broad Institute Genomics Platform"/>
            <consortium name="The Broad Institute Genome Sequencing Center for Infectious Disease"/>
            <person name="Wu L."/>
            <person name="Ma J."/>
        </authorList>
    </citation>
    <scope>NUCLEOTIDE SEQUENCE [LARGE SCALE GENOMIC DNA]</scope>
    <source>
        <strain evidence="3">CCUG 46385</strain>
    </source>
</reference>
<dbReference type="RefSeq" id="WP_379789042.1">
    <property type="nucleotide sequence ID" value="NZ_JBHSHL010000051.1"/>
</dbReference>
<comment type="caution">
    <text evidence="2">The sequence shown here is derived from an EMBL/GenBank/DDBJ whole genome shotgun (WGS) entry which is preliminary data.</text>
</comment>
<dbReference type="Proteomes" id="UP001595916">
    <property type="component" value="Unassembled WGS sequence"/>
</dbReference>
<sequence>MKRSIAFFVATVLIAMPITKVYAFWTDKLDVDLTAMFIYPTEILVEEDEQLNNLNPILPLEENPGVIEGDTSTEQTQPDLQTPEVENKDLLQSAEETAPVQDVQNEPIIEEQVETEQGEINNDAVSEEVGS</sequence>
<organism evidence="2 3">
    <name type="scientific">Filifactor villosus</name>
    <dbReference type="NCBI Taxonomy" id="29374"/>
    <lineage>
        <taxon>Bacteria</taxon>
        <taxon>Bacillati</taxon>
        <taxon>Bacillota</taxon>
        <taxon>Clostridia</taxon>
        <taxon>Peptostreptococcales</taxon>
        <taxon>Filifactoraceae</taxon>
        <taxon>Filifactor</taxon>
    </lineage>
</organism>
<gene>
    <name evidence="2" type="ORF">ACFO4R_10385</name>
</gene>
<feature type="region of interest" description="Disordered" evidence="1">
    <location>
        <begin position="62"/>
        <end position="131"/>
    </location>
</feature>
<dbReference type="EMBL" id="JBHSHL010000051">
    <property type="protein sequence ID" value="MFC4805477.1"/>
    <property type="molecule type" value="Genomic_DNA"/>
</dbReference>
<protein>
    <submittedName>
        <fullName evidence="2">Uncharacterized protein</fullName>
    </submittedName>
</protein>
<accession>A0ABV9QP01</accession>
<evidence type="ECO:0000313" key="2">
    <source>
        <dbReference type="EMBL" id="MFC4805477.1"/>
    </source>
</evidence>
<feature type="compositionally biased region" description="Polar residues" evidence="1">
    <location>
        <begin position="70"/>
        <end position="80"/>
    </location>
</feature>
<evidence type="ECO:0000256" key="1">
    <source>
        <dbReference type="SAM" id="MobiDB-lite"/>
    </source>
</evidence>
<feature type="compositionally biased region" description="Acidic residues" evidence="1">
    <location>
        <begin position="108"/>
        <end position="117"/>
    </location>
</feature>
<keyword evidence="3" id="KW-1185">Reference proteome</keyword>
<name>A0ABV9QP01_9FIRM</name>
<evidence type="ECO:0000313" key="3">
    <source>
        <dbReference type="Proteomes" id="UP001595916"/>
    </source>
</evidence>
<proteinExistence type="predicted"/>